<dbReference type="EMBL" id="QRBE01000001">
    <property type="protein sequence ID" value="RDS84491.1"/>
    <property type="molecule type" value="Genomic_DNA"/>
</dbReference>
<comment type="caution">
    <text evidence="1">The sequence shown here is derived from an EMBL/GenBank/DDBJ whole genome shotgun (WGS) entry which is preliminary data.</text>
</comment>
<organism evidence="1 2">
    <name type="scientific">Dyella monticola</name>
    <dbReference type="NCBI Taxonomy" id="1927958"/>
    <lineage>
        <taxon>Bacteria</taxon>
        <taxon>Pseudomonadati</taxon>
        <taxon>Pseudomonadota</taxon>
        <taxon>Gammaproteobacteria</taxon>
        <taxon>Lysobacterales</taxon>
        <taxon>Rhodanobacteraceae</taxon>
        <taxon>Dyella</taxon>
    </lineage>
</organism>
<sequence>MTLYDIYLEFRTAPIGNLSVKSAIAETGLFSASRLLPAYGTGALIGAGINSLIDTYDPALGDAIGGTIAGMVDATNQSWSEIKQGQYQASFDALFGYPISGSGNPSGDFGEFEPMEVYWGSQGCY</sequence>
<proteinExistence type="predicted"/>
<keyword evidence="2" id="KW-1185">Reference proteome</keyword>
<evidence type="ECO:0000313" key="2">
    <source>
        <dbReference type="Proteomes" id="UP000254258"/>
    </source>
</evidence>
<reference evidence="1 2" key="1">
    <citation type="submission" date="2018-07" db="EMBL/GenBank/DDBJ databases">
        <title>Dyella monticola sp. nov. and Dyella psychrodurans sp. nov. isolated from monsoon evergreen broad-leaved forest soil of Dinghu Mountain, China.</title>
        <authorList>
            <person name="Gao Z."/>
            <person name="Qiu L."/>
        </authorList>
    </citation>
    <scope>NUCLEOTIDE SEQUENCE [LARGE SCALE GENOMIC DNA]</scope>
    <source>
        <strain evidence="1 2">4G-K06</strain>
    </source>
</reference>
<dbReference type="AlphaFoldDB" id="A0A370X899"/>
<accession>A0A370X899</accession>
<dbReference type="Proteomes" id="UP000254258">
    <property type="component" value="Unassembled WGS sequence"/>
</dbReference>
<evidence type="ECO:0000313" key="1">
    <source>
        <dbReference type="EMBL" id="RDS84491.1"/>
    </source>
</evidence>
<gene>
    <name evidence="1" type="ORF">DWU98_00495</name>
</gene>
<name>A0A370X899_9GAMM</name>
<protein>
    <submittedName>
        <fullName evidence="1">Uncharacterized protein</fullName>
    </submittedName>
</protein>